<feature type="domain" description="NuBaID C-terminal" evidence="9">
    <location>
        <begin position="262"/>
        <end position="476"/>
    </location>
</feature>
<dbReference type="GO" id="GO:0005634">
    <property type="term" value="C:nucleus"/>
    <property type="evidence" value="ECO:0007669"/>
    <property type="project" value="UniProtKB-SubCell"/>
</dbReference>
<dbReference type="Pfam" id="PF08600">
    <property type="entry name" value="NuBaID_C"/>
    <property type="match status" value="1"/>
</dbReference>
<dbReference type="Pfam" id="PF07967">
    <property type="entry name" value="zf-C3HC"/>
    <property type="match status" value="1"/>
</dbReference>
<organism evidence="10 11">
    <name type="scientific">Dryobates pubescens</name>
    <name type="common">Downy woodpecker</name>
    <name type="synonym">Picoides pubescens</name>
    <dbReference type="NCBI Taxonomy" id="118200"/>
    <lineage>
        <taxon>Eukaryota</taxon>
        <taxon>Metazoa</taxon>
        <taxon>Chordata</taxon>
        <taxon>Craniata</taxon>
        <taxon>Vertebrata</taxon>
        <taxon>Euteleostomi</taxon>
        <taxon>Archelosauria</taxon>
        <taxon>Archosauria</taxon>
        <taxon>Dinosauria</taxon>
        <taxon>Saurischia</taxon>
        <taxon>Theropoda</taxon>
        <taxon>Coelurosauria</taxon>
        <taxon>Aves</taxon>
        <taxon>Neognathae</taxon>
        <taxon>Neoaves</taxon>
        <taxon>Telluraves</taxon>
        <taxon>Coraciimorphae</taxon>
        <taxon>Piciformes</taxon>
        <taxon>Picidae</taxon>
        <taxon>Dryobates</taxon>
    </lineage>
</organism>
<evidence type="ECO:0000259" key="9">
    <source>
        <dbReference type="Pfam" id="PF08600"/>
    </source>
</evidence>
<sequence length="508" mass="56220">MAAPSAGGVGGVRGKPPAVTPQQIRDLLAVARAEQLIAALARRCAGKAGVIERRKRQKDTSNWSESANGASQMDAFALESASKEAYFSRVETFTLNHEHPLKWAGKPHELSPLVCAKYGWINVECDMLKCSSCQAFLCMSLQLAFDVNKYKERCVELKKALCTAHEKFCFWPDSPCPDRFAMLLVDEPRALLQDFLDRFQSLCQLELQLPSLRPEDMKNMALTEEKITVLLQLTGEELEHKREEEKPSMKSATELLQVHVPACILALCGWTCSAPSGSLHLSVITCSRCMRKVGLWGFHQLESAGQELDSCSPSNTSPASTERFLLLPTSPRRMLTRSQDVLPPGSEQEKSPSAAASRPRGWDSPVPAERGEGEAASPALRNRPVTRSMGQGESVEVPSSPLRKAKRPRLCSSSGSDSSLRSFFNPSSQHRDWCPWVNTVEGGGVREDTSTQTEKEPEKAEPGWRVVLNTLLATRKCDKVPETEPVSLSVKSCKVFRIFRQWESMNSS</sequence>
<evidence type="ECO:0000256" key="4">
    <source>
        <dbReference type="ARBA" id="ARBA00022833"/>
    </source>
</evidence>
<dbReference type="PANTHER" id="PTHR15835:SF6">
    <property type="entry name" value="ZINC FINGER C3HC-TYPE PROTEIN 1"/>
    <property type="match status" value="1"/>
</dbReference>
<keyword evidence="11" id="KW-1185">Reference proteome</keyword>
<proteinExistence type="predicted"/>
<evidence type="ECO:0000256" key="1">
    <source>
        <dbReference type="ARBA" id="ARBA00004123"/>
    </source>
</evidence>
<evidence type="ECO:0000313" key="11">
    <source>
        <dbReference type="Proteomes" id="UP000053875"/>
    </source>
</evidence>
<name>A0A093GAE4_DRYPU</name>
<evidence type="ECO:0000256" key="3">
    <source>
        <dbReference type="ARBA" id="ARBA00022771"/>
    </source>
</evidence>
<keyword evidence="3" id="KW-0863">Zinc-finger</keyword>
<dbReference type="EMBL" id="KL215899">
    <property type="protein sequence ID" value="KFV67180.1"/>
    <property type="molecule type" value="Genomic_DNA"/>
</dbReference>
<keyword evidence="2" id="KW-0479">Metal-binding</keyword>
<protein>
    <submittedName>
        <fullName evidence="10">Nuclear-interacting partner of ALK</fullName>
    </submittedName>
</protein>
<dbReference type="GO" id="GO:0008270">
    <property type="term" value="F:zinc ion binding"/>
    <property type="evidence" value="ECO:0007669"/>
    <property type="project" value="UniProtKB-KW"/>
</dbReference>
<reference evidence="10 11" key="1">
    <citation type="submission" date="2014-04" db="EMBL/GenBank/DDBJ databases">
        <title>Genome evolution of avian class.</title>
        <authorList>
            <person name="Zhang G."/>
            <person name="Li C."/>
        </authorList>
    </citation>
    <scope>NUCLEOTIDE SEQUENCE [LARGE SCALE GENOMIC DNA]</scope>
    <source>
        <strain evidence="10">BGI_N307</strain>
    </source>
</reference>
<feature type="domain" description="C3HC-type" evidence="8">
    <location>
        <begin position="82"/>
        <end position="212"/>
    </location>
</feature>
<dbReference type="InterPro" id="IPR013909">
    <property type="entry name" value="NuBaID_C"/>
</dbReference>
<evidence type="ECO:0000256" key="5">
    <source>
        <dbReference type="ARBA" id="ARBA00023242"/>
    </source>
</evidence>
<keyword evidence="4" id="KW-0862">Zinc</keyword>
<evidence type="ECO:0000256" key="2">
    <source>
        <dbReference type="ARBA" id="ARBA00022723"/>
    </source>
</evidence>
<comment type="function">
    <text evidence="6">Required for proper positioning of a substantial amount of TPR at the nuclear basket (NB) through interaction with TPR.</text>
</comment>
<feature type="compositionally biased region" description="Polar residues" evidence="7">
    <location>
        <begin position="309"/>
        <end position="320"/>
    </location>
</feature>
<accession>A0A093GAE4</accession>
<dbReference type="InterPro" id="IPR012935">
    <property type="entry name" value="NuBaID_N"/>
</dbReference>
<dbReference type="Proteomes" id="UP000053875">
    <property type="component" value="Unassembled WGS sequence"/>
</dbReference>
<evidence type="ECO:0000256" key="7">
    <source>
        <dbReference type="SAM" id="MobiDB-lite"/>
    </source>
</evidence>
<feature type="region of interest" description="Disordered" evidence="7">
    <location>
        <begin position="306"/>
        <end position="419"/>
    </location>
</feature>
<dbReference type="PANTHER" id="PTHR15835">
    <property type="entry name" value="NUCLEAR-INTERACTING PARTNER OF ALK"/>
    <property type="match status" value="1"/>
</dbReference>
<evidence type="ECO:0000259" key="8">
    <source>
        <dbReference type="Pfam" id="PF07967"/>
    </source>
</evidence>
<comment type="subcellular location">
    <subcellularLocation>
        <location evidence="1">Nucleus</location>
    </subcellularLocation>
</comment>
<keyword evidence="5" id="KW-0539">Nucleus</keyword>
<evidence type="ECO:0000313" key="10">
    <source>
        <dbReference type="EMBL" id="KFV67180.1"/>
    </source>
</evidence>
<dbReference type="AlphaFoldDB" id="A0A093GAE4"/>
<dbReference type="STRING" id="118200.A0A093GAE4"/>
<gene>
    <name evidence="10" type="ORF">N307_09284</name>
</gene>
<evidence type="ECO:0000256" key="6">
    <source>
        <dbReference type="ARBA" id="ARBA00044931"/>
    </source>
</evidence>